<dbReference type="InterPro" id="IPR050679">
    <property type="entry name" value="Bact_HTH_transcr_reg"/>
</dbReference>
<reference evidence="5" key="1">
    <citation type="journal article" date="2014" name="Int. J. Syst. Evol. Microbiol.">
        <title>Complete genome sequence of Corynebacterium casei LMG S-19264T (=DSM 44701T), isolated from a smear-ripened cheese.</title>
        <authorList>
            <consortium name="US DOE Joint Genome Institute (JGI-PGF)"/>
            <person name="Walter F."/>
            <person name="Albersmeier A."/>
            <person name="Kalinowski J."/>
            <person name="Ruckert C."/>
        </authorList>
    </citation>
    <scope>NUCLEOTIDE SEQUENCE</scope>
    <source>
        <strain evidence="5">CGMCC 4.7306</strain>
    </source>
</reference>
<keyword evidence="1" id="KW-0805">Transcription regulation</keyword>
<dbReference type="SMART" id="SM00866">
    <property type="entry name" value="UTRA"/>
    <property type="match status" value="1"/>
</dbReference>
<dbReference type="GO" id="GO:0003677">
    <property type="term" value="F:DNA binding"/>
    <property type="evidence" value="ECO:0007669"/>
    <property type="project" value="UniProtKB-KW"/>
</dbReference>
<dbReference type="InterPro" id="IPR028978">
    <property type="entry name" value="Chorismate_lyase_/UTRA_dom_sf"/>
</dbReference>
<dbReference type="InterPro" id="IPR000524">
    <property type="entry name" value="Tscrpt_reg_HTH_GntR"/>
</dbReference>
<evidence type="ECO:0000313" key="6">
    <source>
        <dbReference type="Proteomes" id="UP000613840"/>
    </source>
</evidence>
<sequence>MSQITRPSTGYAAWRLIAEELRADIVEGRLGTGARLPSENELAQRFGVNRQTARQAVTALAGEGLVEARRGSGTFVTGAPVHVHRIGVRTRLSSSLGPSAGPATGRVLDHARERPPAGIAARLQPLGELAIRVETLRIVGGKPLSRGTHWFDPARVPDIVANLRRTSSVTAALRAAGIHDYVRLSTLVSARHATAAEVVELELEPGSVVLVTDSVDALVDQTPLQVGISRFAAARMALDIEHS</sequence>
<evidence type="ECO:0000256" key="1">
    <source>
        <dbReference type="ARBA" id="ARBA00023015"/>
    </source>
</evidence>
<dbReference type="Pfam" id="PF00392">
    <property type="entry name" value="GntR"/>
    <property type="match status" value="1"/>
</dbReference>
<name>A0A917S298_9ACTN</name>
<dbReference type="RefSeq" id="WP_188893497.1">
    <property type="nucleotide sequence ID" value="NZ_BMMZ01000001.1"/>
</dbReference>
<dbReference type="InterPro" id="IPR036390">
    <property type="entry name" value="WH_DNA-bd_sf"/>
</dbReference>
<evidence type="ECO:0000313" key="5">
    <source>
        <dbReference type="EMBL" id="GGL49200.1"/>
    </source>
</evidence>
<accession>A0A917S298</accession>
<dbReference type="Gene3D" id="3.40.1410.10">
    <property type="entry name" value="Chorismate lyase-like"/>
    <property type="match status" value="1"/>
</dbReference>
<evidence type="ECO:0000256" key="3">
    <source>
        <dbReference type="ARBA" id="ARBA00023163"/>
    </source>
</evidence>
<dbReference type="GO" id="GO:0003700">
    <property type="term" value="F:DNA-binding transcription factor activity"/>
    <property type="evidence" value="ECO:0007669"/>
    <property type="project" value="InterPro"/>
</dbReference>
<dbReference type="NCBIfam" id="TIGR02325">
    <property type="entry name" value="C_P_lyase_phnF"/>
    <property type="match status" value="1"/>
</dbReference>
<keyword evidence="3" id="KW-0804">Transcription</keyword>
<dbReference type="EMBL" id="BMMZ01000001">
    <property type="protein sequence ID" value="GGL49200.1"/>
    <property type="molecule type" value="Genomic_DNA"/>
</dbReference>
<dbReference type="PANTHER" id="PTHR44846:SF1">
    <property type="entry name" value="MANNOSYL-D-GLYCERATE TRANSPORT_METABOLISM SYSTEM REPRESSOR MNGR-RELATED"/>
    <property type="match status" value="1"/>
</dbReference>
<gene>
    <name evidence="5" type="ORF">GCM10011575_04160</name>
</gene>
<dbReference type="SUPFAM" id="SSF46785">
    <property type="entry name" value="Winged helix' DNA-binding domain"/>
    <property type="match status" value="1"/>
</dbReference>
<dbReference type="PROSITE" id="PS50949">
    <property type="entry name" value="HTH_GNTR"/>
    <property type="match status" value="1"/>
</dbReference>
<dbReference type="PRINTS" id="PR00035">
    <property type="entry name" value="HTHGNTR"/>
</dbReference>
<feature type="domain" description="HTH gntR-type" evidence="4">
    <location>
        <begin position="11"/>
        <end position="79"/>
    </location>
</feature>
<evidence type="ECO:0000256" key="2">
    <source>
        <dbReference type="ARBA" id="ARBA00023125"/>
    </source>
</evidence>
<dbReference type="InterPro" id="IPR012702">
    <property type="entry name" value="CP_lyase_PhnF"/>
</dbReference>
<dbReference type="InterPro" id="IPR011663">
    <property type="entry name" value="UTRA"/>
</dbReference>
<evidence type="ECO:0000259" key="4">
    <source>
        <dbReference type="PROSITE" id="PS50949"/>
    </source>
</evidence>
<dbReference type="Gene3D" id="1.10.10.10">
    <property type="entry name" value="Winged helix-like DNA-binding domain superfamily/Winged helix DNA-binding domain"/>
    <property type="match status" value="1"/>
</dbReference>
<proteinExistence type="predicted"/>
<dbReference type="SUPFAM" id="SSF64288">
    <property type="entry name" value="Chorismate lyase-like"/>
    <property type="match status" value="1"/>
</dbReference>
<keyword evidence="6" id="KW-1185">Reference proteome</keyword>
<dbReference type="AlphaFoldDB" id="A0A917S298"/>
<dbReference type="Pfam" id="PF07702">
    <property type="entry name" value="UTRA"/>
    <property type="match status" value="1"/>
</dbReference>
<organism evidence="5 6">
    <name type="scientific">Microlunatus endophyticus</name>
    <dbReference type="NCBI Taxonomy" id="1716077"/>
    <lineage>
        <taxon>Bacteria</taxon>
        <taxon>Bacillati</taxon>
        <taxon>Actinomycetota</taxon>
        <taxon>Actinomycetes</taxon>
        <taxon>Propionibacteriales</taxon>
        <taxon>Propionibacteriaceae</taxon>
        <taxon>Microlunatus</taxon>
    </lineage>
</organism>
<dbReference type="Proteomes" id="UP000613840">
    <property type="component" value="Unassembled WGS sequence"/>
</dbReference>
<dbReference type="PANTHER" id="PTHR44846">
    <property type="entry name" value="MANNOSYL-D-GLYCERATE TRANSPORT/METABOLISM SYSTEM REPRESSOR MNGR-RELATED"/>
    <property type="match status" value="1"/>
</dbReference>
<protein>
    <submittedName>
        <fullName evidence="5">Phosphonate metabolism transcriptional regulator PhnF</fullName>
    </submittedName>
</protein>
<comment type="caution">
    <text evidence="5">The sequence shown here is derived from an EMBL/GenBank/DDBJ whole genome shotgun (WGS) entry which is preliminary data.</text>
</comment>
<keyword evidence="2" id="KW-0238">DNA-binding</keyword>
<dbReference type="CDD" id="cd07377">
    <property type="entry name" value="WHTH_GntR"/>
    <property type="match status" value="1"/>
</dbReference>
<dbReference type="GO" id="GO:0045892">
    <property type="term" value="P:negative regulation of DNA-templated transcription"/>
    <property type="evidence" value="ECO:0007669"/>
    <property type="project" value="TreeGrafter"/>
</dbReference>
<dbReference type="InterPro" id="IPR036388">
    <property type="entry name" value="WH-like_DNA-bd_sf"/>
</dbReference>
<dbReference type="SMART" id="SM00345">
    <property type="entry name" value="HTH_GNTR"/>
    <property type="match status" value="1"/>
</dbReference>
<reference evidence="5" key="2">
    <citation type="submission" date="2020-09" db="EMBL/GenBank/DDBJ databases">
        <authorList>
            <person name="Sun Q."/>
            <person name="Zhou Y."/>
        </authorList>
    </citation>
    <scope>NUCLEOTIDE SEQUENCE</scope>
    <source>
        <strain evidence="5">CGMCC 4.7306</strain>
    </source>
</reference>